<protein>
    <submittedName>
        <fullName evidence="1">Uncharacterized protein</fullName>
    </submittedName>
</protein>
<keyword evidence="2" id="KW-1185">Reference proteome</keyword>
<gene>
    <name evidence="1" type="ORF">VZ95_08165</name>
</gene>
<sequence>MRNSRKGGVDRAAAARKFSGKNARRFIDLYVQADLRPPFEGRTSVRRYFAAAEPQEAYRLAAEARLELERQIRFLEDPAHDQRRLTAFVFVI</sequence>
<organism evidence="1 2">
    <name type="scientific">Elstera litoralis</name>
    <dbReference type="NCBI Taxonomy" id="552518"/>
    <lineage>
        <taxon>Bacteria</taxon>
        <taxon>Pseudomonadati</taxon>
        <taxon>Pseudomonadota</taxon>
        <taxon>Alphaproteobacteria</taxon>
        <taxon>Rhodospirillales</taxon>
        <taxon>Rhodospirillaceae</taxon>
        <taxon>Elstera</taxon>
    </lineage>
</organism>
<accession>A0A0F3ITK0</accession>
<dbReference type="AlphaFoldDB" id="A0A0F3ITK0"/>
<evidence type="ECO:0000313" key="2">
    <source>
        <dbReference type="Proteomes" id="UP000033774"/>
    </source>
</evidence>
<dbReference type="EMBL" id="LAJY01000184">
    <property type="protein sequence ID" value="KJV09952.1"/>
    <property type="molecule type" value="Genomic_DNA"/>
</dbReference>
<name>A0A0F3ITK0_9PROT</name>
<evidence type="ECO:0000313" key="1">
    <source>
        <dbReference type="EMBL" id="KJV09952.1"/>
    </source>
</evidence>
<proteinExistence type="predicted"/>
<comment type="caution">
    <text evidence="1">The sequence shown here is derived from an EMBL/GenBank/DDBJ whole genome shotgun (WGS) entry which is preliminary data.</text>
</comment>
<reference evidence="1 2" key="1">
    <citation type="submission" date="2015-03" db="EMBL/GenBank/DDBJ databases">
        <title>Draft genome sequence of Elstera litoralis.</title>
        <authorList>
            <person name="Rahalkar M.C."/>
            <person name="Dhakephalkar P.K."/>
            <person name="Pore S.D."/>
            <person name="Arora P."/>
            <person name="Kapse N.G."/>
            <person name="Pandit P.S."/>
        </authorList>
    </citation>
    <scope>NUCLEOTIDE SEQUENCE [LARGE SCALE GENOMIC DNA]</scope>
    <source>
        <strain evidence="1 2">Dia-1</strain>
    </source>
</reference>
<dbReference type="Proteomes" id="UP000033774">
    <property type="component" value="Unassembled WGS sequence"/>
</dbReference>